<evidence type="ECO:0000313" key="3">
    <source>
        <dbReference type="Proteomes" id="UP001497644"/>
    </source>
</evidence>
<keyword evidence="3" id="KW-1185">Reference proteome</keyword>
<feature type="compositionally biased region" description="Basic and acidic residues" evidence="1">
    <location>
        <begin position="25"/>
        <end position="35"/>
    </location>
</feature>
<accession>A0AAV2N0C6</accession>
<comment type="caution">
    <text evidence="2">The sequence shown here is derived from an EMBL/GenBank/DDBJ whole genome shotgun (WGS) entry which is preliminary data.</text>
</comment>
<gene>
    <name evidence="2" type="ORF">LPLAT_LOCUS9487</name>
</gene>
<dbReference type="EMBL" id="CAXIPU020000703">
    <property type="protein sequence ID" value="CAL1672581.1"/>
    <property type="molecule type" value="Genomic_DNA"/>
</dbReference>
<name>A0AAV2N0C6_9HYME</name>
<reference evidence="2" key="1">
    <citation type="submission" date="2024-04" db="EMBL/GenBank/DDBJ databases">
        <authorList>
            <consortium name="Molecular Ecology Group"/>
        </authorList>
    </citation>
    <scope>NUCLEOTIDE SEQUENCE</scope>
</reference>
<evidence type="ECO:0000313" key="2">
    <source>
        <dbReference type="EMBL" id="CAL1672581.1"/>
    </source>
</evidence>
<dbReference type="AlphaFoldDB" id="A0AAV2N0C6"/>
<proteinExistence type="predicted"/>
<sequence length="150" mass="17071">MSFESKIGLSQHERHAHPRVKNTKRAAEAEQPAEKCGRKLTVWSAEELERFDQLSTKYSGEKNINIKLMEFFPGKTNKQISDAGRRLKPQATPASQVEEDPTHTQVHNTEANITAVEPPAQEAILKQGPFSEFENWRDVLISEIEIVYDI</sequence>
<feature type="region of interest" description="Disordered" evidence="1">
    <location>
        <begin position="79"/>
        <end position="107"/>
    </location>
</feature>
<evidence type="ECO:0000256" key="1">
    <source>
        <dbReference type="SAM" id="MobiDB-lite"/>
    </source>
</evidence>
<feature type="region of interest" description="Disordered" evidence="1">
    <location>
        <begin position="1"/>
        <end position="35"/>
    </location>
</feature>
<evidence type="ECO:0008006" key="4">
    <source>
        <dbReference type="Google" id="ProtNLM"/>
    </source>
</evidence>
<organism evidence="2 3">
    <name type="scientific">Lasius platythorax</name>
    <dbReference type="NCBI Taxonomy" id="488582"/>
    <lineage>
        <taxon>Eukaryota</taxon>
        <taxon>Metazoa</taxon>
        <taxon>Ecdysozoa</taxon>
        <taxon>Arthropoda</taxon>
        <taxon>Hexapoda</taxon>
        <taxon>Insecta</taxon>
        <taxon>Pterygota</taxon>
        <taxon>Neoptera</taxon>
        <taxon>Endopterygota</taxon>
        <taxon>Hymenoptera</taxon>
        <taxon>Apocrita</taxon>
        <taxon>Aculeata</taxon>
        <taxon>Formicoidea</taxon>
        <taxon>Formicidae</taxon>
        <taxon>Formicinae</taxon>
        <taxon>Lasius</taxon>
        <taxon>Lasius</taxon>
    </lineage>
</organism>
<feature type="compositionally biased region" description="Basic residues" evidence="1">
    <location>
        <begin position="14"/>
        <end position="24"/>
    </location>
</feature>
<dbReference type="Proteomes" id="UP001497644">
    <property type="component" value="Unassembled WGS sequence"/>
</dbReference>
<protein>
    <recommendedName>
        <fullName evidence="4">Myb-like domain-containing protein</fullName>
    </recommendedName>
</protein>